<evidence type="ECO:0000313" key="7">
    <source>
        <dbReference type="EMBL" id="GAA4851996.1"/>
    </source>
</evidence>
<proteinExistence type="inferred from homology"/>
<dbReference type="Pfam" id="PF00877">
    <property type="entry name" value="NLPC_P60"/>
    <property type="match status" value="1"/>
</dbReference>
<dbReference type="EMBL" id="BAABJX010000070">
    <property type="protein sequence ID" value="GAA4851996.1"/>
    <property type="molecule type" value="Genomic_DNA"/>
</dbReference>
<accession>A0ABP9DQJ3</accession>
<evidence type="ECO:0000256" key="1">
    <source>
        <dbReference type="ARBA" id="ARBA00007074"/>
    </source>
</evidence>
<keyword evidence="8" id="KW-1185">Reference proteome</keyword>
<dbReference type="InterPro" id="IPR052062">
    <property type="entry name" value="Murein_DD/LD_carboxypeptidase"/>
</dbReference>
<keyword evidence="4" id="KW-0378">Hydrolase</keyword>
<gene>
    <name evidence="7" type="ORF">GCM10023331_40640</name>
</gene>
<keyword evidence="2" id="KW-0645">Protease</keyword>
<evidence type="ECO:0000313" key="8">
    <source>
        <dbReference type="Proteomes" id="UP001500298"/>
    </source>
</evidence>
<evidence type="ECO:0000256" key="5">
    <source>
        <dbReference type="ARBA" id="ARBA00022807"/>
    </source>
</evidence>
<evidence type="ECO:0000256" key="2">
    <source>
        <dbReference type="ARBA" id="ARBA00022670"/>
    </source>
</evidence>
<dbReference type="PANTHER" id="PTHR47360">
    <property type="entry name" value="MUREIN DD-ENDOPEPTIDASE MEPS/MUREIN LD-CARBOXYPEPTIDASE"/>
    <property type="match status" value="1"/>
</dbReference>
<comment type="caution">
    <text evidence="7">The sequence shown here is derived from an EMBL/GenBank/DDBJ whole genome shotgun (WGS) entry which is preliminary data.</text>
</comment>
<protein>
    <recommendedName>
        <fullName evidence="6">NlpC/P60 domain-containing protein</fullName>
    </recommendedName>
</protein>
<comment type="similarity">
    <text evidence="1">Belongs to the peptidase C40 family.</text>
</comment>
<evidence type="ECO:0000259" key="6">
    <source>
        <dbReference type="PROSITE" id="PS51935"/>
    </source>
</evidence>
<keyword evidence="5" id="KW-0788">Thiol protease</keyword>
<reference evidence="8" key="1">
    <citation type="journal article" date="2019" name="Int. J. Syst. Evol. Microbiol.">
        <title>The Global Catalogue of Microorganisms (GCM) 10K type strain sequencing project: providing services to taxonomists for standard genome sequencing and annotation.</title>
        <authorList>
            <consortium name="The Broad Institute Genomics Platform"/>
            <consortium name="The Broad Institute Genome Sequencing Center for Infectious Disease"/>
            <person name="Wu L."/>
            <person name="Ma J."/>
        </authorList>
    </citation>
    <scope>NUCLEOTIDE SEQUENCE [LARGE SCALE GENOMIC DNA]</scope>
    <source>
        <strain evidence="8">JCM 18326</strain>
    </source>
</reference>
<dbReference type="PANTHER" id="PTHR47360:SF1">
    <property type="entry name" value="ENDOPEPTIDASE NLPC-RELATED"/>
    <property type="match status" value="1"/>
</dbReference>
<dbReference type="Gene3D" id="3.90.1720.10">
    <property type="entry name" value="endopeptidase domain like (from Nostoc punctiforme)"/>
    <property type="match status" value="1"/>
</dbReference>
<dbReference type="Proteomes" id="UP001500298">
    <property type="component" value="Unassembled WGS sequence"/>
</dbReference>
<organism evidence="7 8">
    <name type="scientific">Algivirga pacifica</name>
    <dbReference type="NCBI Taxonomy" id="1162670"/>
    <lineage>
        <taxon>Bacteria</taxon>
        <taxon>Pseudomonadati</taxon>
        <taxon>Bacteroidota</taxon>
        <taxon>Cytophagia</taxon>
        <taxon>Cytophagales</taxon>
        <taxon>Flammeovirgaceae</taxon>
        <taxon>Algivirga</taxon>
    </lineage>
</organism>
<dbReference type="PROSITE" id="PS51935">
    <property type="entry name" value="NLPC_P60"/>
    <property type="match status" value="1"/>
</dbReference>
<dbReference type="InterPro" id="IPR038765">
    <property type="entry name" value="Papain-like_cys_pep_sf"/>
</dbReference>
<evidence type="ECO:0000256" key="4">
    <source>
        <dbReference type="ARBA" id="ARBA00022801"/>
    </source>
</evidence>
<sequence>MSYELSSKASHGAVHNLISKLKIYTTYFRVSVIIFTDHRSLLTVQSMLLHYKPIRFSILISILFLAFVQQSCKTRYTYADRTKKLETNEREAIKAYQDKYASKLDKIVADNSAPEKTGPIKVNSEAVAIAIKESVNWMGVKYRIGGMTKKGVDCSGLTYQLYKKAGIELPRNSSSQSRYGSPVKRSDLQPGDLIFFTTPGNGRNIRHVGMVMEVTSNDVIFVHASTSKGVRKDNLNGWWSDYYIKAQRPVNTP</sequence>
<evidence type="ECO:0000256" key="3">
    <source>
        <dbReference type="ARBA" id="ARBA00022729"/>
    </source>
</evidence>
<dbReference type="InterPro" id="IPR000064">
    <property type="entry name" value="NLP_P60_dom"/>
</dbReference>
<dbReference type="SUPFAM" id="SSF54001">
    <property type="entry name" value="Cysteine proteinases"/>
    <property type="match status" value="1"/>
</dbReference>
<feature type="domain" description="NlpC/P60" evidence="6">
    <location>
        <begin position="124"/>
        <end position="250"/>
    </location>
</feature>
<name>A0ABP9DQJ3_9BACT</name>
<keyword evidence="3" id="KW-0732">Signal</keyword>